<dbReference type="SUPFAM" id="SSF55961">
    <property type="entry name" value="Bet v1-like"/>
    <property type="match status" value="1"/>
</dbReference>
<feature type="domain" description="Activator of Hsp90 ATPase homologue 1/2-like C-terminal" evidence="2">
    <location>
        <begin position="22"/>
        <end position="147"/>
    </location>
</feature>
<comment type="similarity">
    <text evidence="1">Belongs to the AHA1 family.</text>
</comment>
<dbReference type="Gene3D" id="3.30.530.20">
    <property type="match status" value="1"/>
</dbReference>
<comment type="caution">
    <text evidence="3">The sequence shown here is derived from an EMBL/GenBank/DDBJ whole genome shotgun (WGS) entry which is preliminary data.</text>
</comment>
<evidence type="ECO:0000313" key="3">
    <source>
        <dbReference type="EMBL" id="GGB67148.1"/>
    </source>
</evidence>
<reference evidence="4" key="1">
    <citation type="journal article" date="2019" name="Int. J. Syst. Evol. Microbiol.">
        <title>The Global Catalogue of Microorganisms (GCM) 10K type strain sequencing project: providing services to taxonomists for standard genome sequencing and annotation.</title>
        <authorList>
            <consortium name="The Broad Institute Genomics Platform"/>
            <consortium name="The Broad Institute Genome Sequencing Center for Infectious Disease"/>
            <person name="Wu L."/>
            <person name="Ma J."/>
        </authorList>
    </citation>
    <scope>NUCLEOTIDE SEQUENCE [LARGE SCALE GENOMIC DNA]</scope>
    <source>
        <strain evidence="4">CGMCC 1.15928</strain>
    </source>
</reference>
<evidence type="ECO:0000259" key="2">
    <source>
        <dbReference type="Pfam" id="PF08327"/>
    </source>
</evidence>
<dbReference type="InterPro" id="IPR023393">
    <property type="entry name" value="START-like_dom_sf"/>
</dbReference>
<protein>
    <recommendedName>
        <fullName evidence="2">Activator of Hsp90 ATPase homologue 1/2-like C-terminal domain-containing protein</fullName>
    </recommendedName>
</protein>
<dbReference type="Pfam" id="PF08327">
    <property type="entry name" value="AHSA1"/>
    <property type="match status" value="1"/>
</dbReference>
<keyword evidence="4" id="KW-1185">Reference proteome</keyword>
<gene>
    <name evidence="3" type="ORF">GCM10011503_14920</name>
</gene>
<evidence type="ECO:0000256" key="1">
    <source>
        <dbReference type="ARBA" id="ARBA00006817"/>
    </source>
</evidence>
<name>A0ABQ1JI94_9PROT</name>
<dbReference type="EMBL" id="BMKF01000001">
    <property type="protein sequence ID" value="GGB67148.1"/>
    <property type="molecule type" value="Genomic_DNA"/>
</dbReference>
<evidence type="ECO:0000313" key="4">
    <source>
        <dbReference type="Proteomes" id="UP000628854"/>
    </source>
</evidence>
<dbReference type="InterPro" id="IPR013538">
    <property type="entry name" value="ASHA1/2-like_C"/>
</dbReference>
<dbReference type="Proteomes" id="UP000628854">
    <property type="component" value="Unassembled WGS sequence"/>
</dbReference>
<organism evidence="3 4">
    <name type="scientific">Henriciella pelagia</name>
    <dbReference type="NCBI Taxonomy" id="1977912"/>
    <lineage>
        <taxon>Bacteria</taxon>
        <taxon>Pseudomonadati</taxon>
        <taxon>Pseudomonadota</taxon>
        <taxon>Alphaproteobacteria</taxon>
        <taxon>Hyphomonadales</taxon>
        <taxon>Hyphomonadaceae</taxon>
        <taxon>Henriciella</taxon>
    </lineage>
</organism>
<accession>A0ABQ1JI94</accession>
<proteinExistence type="inferred from homology"/>
<dbReference type="RefSeq" id="WP_084394680.1">
    <property type="nucleotide sequence ID" value="NZ_BMKF01000001.1"/>
</dbReference>
<sequence>MAEAETGMAAAEDRQVYKVVIDAPIDVVWNTLVKTDEVLPFFFGAVCEAEGGTLKPGHRMRMVTPDRKYASVVGEVLEFSPPHRYAHTFKFTQWDDAYCTVTYELKETPDGTEFSLITTGVPAGTKTAKSMAQGGSFITQNLKSVVEKGKPLFSGRMVMMLGPVMGLMTPAACRIEHWPLDGK</sequence>